<evidence type="ECO:0000313" key="1">
    <source>
        <dbReference type="EMBL" id="PLT97189.1"/>
    </source>
</evidence>
<organism evidence="1 2">
    <name type="scientific">Sinorhizobium medicae</name>
    <dbReference type="NCBI Taxonomy" id="110321"/>
    <lineage>
        <taxon>Bacteria</taxon>
        <taxon>Pseudomonadati</taxon>
        <taxon>Pseudomonadota</taxon>
        <taxon>Alphaproteobacteria</taxon>
        <taxon>Hyphomicrobiales</taxon>
        <taxon>Rhizobiaceae</taxon>
        <taxon>Sinorhizobium/Ensifer group</taxon>
        <taxon>Sinorhizobium</taxon>
    </lineage>
</organism>
<accession>A0ABX4TF69</accession>
<name>A0ABX4TF69_9HYPH</name>
<dbReference type="EMBL" id="NBUC01000132">
    <property type="protein sequence ID" value="PLT97189.1"/>
    <property type="molecule type" value="Genomic_DNA"/>
</dbReference>
<protein>
    <submittedName>
        <fullName evidence="1">Uncharacterized protein</fullName>
    </submittedName>
</protein>
<keyword evidence="2" id="KW-1185">Reference proteome</keyword>
<gene>
    <name evidence="1" type="ORF">BMJ33_26395</name>
</gene>
<comment type="caution">
    <text evidence="1">The sequence shown here is derived from an EMBL/GenBank/DDBJ whole genome shotgun (WGS) entry which is preliminary data.</text>
</comment>
<proteinExistence type="predicted"/>
<reference evidence="1 2" key="1">
    <citation type="journal article" date="2018" name="FEMS Microbiol. Ecol.">
        <title>Co-invading symbiotic mutualists of Medicago polymorpha retain high ancestral diversity and contain diverse accessory genomes.</title>
        <authorList>
            <person name="Porter S.S."/>
            <person name="Faber-Hammond J.J."/>
            <person name="Friesen M.L."/>
        </authorList>
    </citation>
    <scope>NUCLEOTIDE SEQUENCE [LARGE SCALE GENOMIC DNA]</scope>
    <source>
        <strain evidence="1 2">Str16</strain>
    </source>
</reference>
<evidence type="ECO:0000313" key="2">
    <source>
        <dbReference type="Proteomes" id="UP001190825"/>
    </source>
</evidence>
<dbReference type="Proteomes" id="UP001190825">
    <property type="component" value="Unassembled WGS sequence"/>
</dbReference>
<sequence>MGNRPPGRLHPLEAMNQYGAYDFIKTCAMSFKENQAFTPYHRSIATAPGLFLRSIPEGHGD</sequence>